<gene>
    <name evidence="4" type="ORF">P3X46_010302</name>
</gene>
<accession>A0ABQ9MDV2</accession>
<name>A0ABQ9MDV2_HEVBR</name>
<dbReference type="InterPro" id="IPR046349">
    <property type="entry name" value="C1-like_sf"/>
</dbReference>
<feature type="compositionally biased region" description="Low complexity" evidence="2">
    <location>
        <begin position="251"/>
        <end position="263"/>
    </location>
</feature>
<feature type="domain" description="DC1" evidence="3">
    <location>
        <begin position="128"/>
        <end position="176"/>
    </location>
</feature>
<dbReference type="PANTHER" id="PTHR46288:SF80">
    <property type="entry name" value="CYSTEINE_HISTIDINE-RICH C1 DOMAIN FAMILY PROTEIN"/>
    <property type="match status" value="1"/>
</dbReference>
<feature type="domain" description="DC1" evidence="3">
    <location>
        <begin position="72"/>
        <end position="119"/>
    </location>
</feature>
<evidence type="ECO:0000313" key="4">
    <source>
        <dbReference type="EMBL" id="KAJ9178417.1"/>
    </source>
</evidence>
<keyword evidence="1" id="KW-0677">Repeat</keyword>
<comment type="caution">
    <text evidence="4">The sequence shown here is derived from an EMBL/GenBank/DDBJ whole genome shotgun (WGS) entry which is preliminary data.</text>
</comment>
<protein>
    <recommendedName>
        <fullName evidence="3">DC1 domain-containing protein</fullName>
    </recommendedName>
</protein>
<proteinExistence type="predicted"/>
<evidence type="ECO:0000259" key="3">
    <source>
        <dbReference type="Pfam" id="PF03107"/>
    </source>
</evidence>
<organism evidence="4 5">
    <name type="scientific">Hevea brasiliensis</name>
    <name type="common">Para rubber tree</name>
    <name type="synonym">Siphonia brasiliensis</name>
    <dbReference type="NCBI Taxonomy" id="3981"/>
    <lineage>
        <taxon>Eukaryota</taxon>
        <taxon>Viridiplantae</taxon>
        <taxon>Streptophyta</taxon>
        <taxon>Embryophyta</taxon>
        <taxon>Tracheophyta</taxon>
        <taxon>Spermatophyta</taxon>
        <taxon>Magnoliopsida</taxon>
        <taxon>eudicotyledons</taxon>
        <taxon>Gunneridae</taxon>
        <taxon>Pentapetalae</taxon>
        <taxon>rosids</taxon>
        <taxon>fabids</taxon>
        <taxon>Malpighiales</taxon>
        <taxon>Euphorbiaceae</taxon>
        <taxon>Crotonoideae</taxon>
        <taxon>Micrandreae</taxon>
        <taxon>Hevea</taxon>
    </lineage>
</organism>
<dbReference type="Proteomes" id="UP001174677">
    <property type="component" value="Chromosome 6"/>
</dbReference>
<sequence length="275" mass="29943">MGRLNHDPRIHHFSHPHPLELSNNNLQSLSPHTTPCSACKLQSSGWIYSCKPCNFTLHLSCSQLPSLIKHPGHPIHPLTLLPTPAYPGGAFNCDGCGSDGHGFSYHCNKCGFDIHATCAQNPLSLAHQSHPHALHLTFHPPYHTKGFSCDICQKIGSNHWLYRCGPCEFDAHLECAMSANVMPRGQAQTQAQAQARFQRCLNFPGTNHQYQQHENRVLPPSMQGNNGTTGVVDVLVQGFLDGAAHQSFVQSSMGDGSSNNGDSFAAADSSYSLDL</sequence>
<feature type="region of interest" description="Disordered" evidence="2">
    <location>
        <begin position="251"/>
        <end position="275"/>
    </location>
</feature>
<evidence type="ECO:0000256" key="2">
    <source>
        <dbReference type="SAM" id="MobiDB-lite"/>
    </source>
</evidence>
<evidence type="ECO:0000256" key="1">
    <source>
        <dbReference type="ARBA" id="ARBA00022737"/>
    </source>
</evidence>
<dbReference type="PANTHER" id="PTHR46288">
    <property type="entry name" value="PHORBOL-ESTER/DAG-TYPE DOMAIN-CONTAINING PROTEIN"/>
    <property type="match status" value="1"/>
</dbReference>
<reference evidence="4" key="1">
    <citation type="journal article" date="2023" name="Plant Biotechnol. J.">
        <title>Chromosome-level wild Hevea brasiliensis genome provides new tools for genomic-assisted breeding and valuable loci to elevate rubber yield.</title>
        <authorList>
            <person name="Cheng H."/>
            <person name="Song X."/>
            <person name="Hu Y."/>
            <person name="Wu T."/>
            <person name="Yang Q."/>
            <person name="An Z."/>
            <person name="Feng S."/>
            <person name="Deng Z."/>
            <person name="Wu W."/>
            <person name="Zeng X."/>
            <person name="Tu M."/>
            <person name="Wang X."/>
            <person name="Huang H."/>
        </authorList>
    </citation>
    <scope>NUCLEOTIDE SEQUENCE</scope>
    <source>
        <strain evidence="4">MT/VB/25A 57/8</strain>
    </source>
</reference>
<keyword evidence="5" id="KW-1185">Reference proteome</keyword>
<feature type="domain" description="DC1" evidence="3">
    <location>
        <begin position="13"/>
        <end position="61"/>
    </location>
</feature>
<dbReference type="InterPro" id="IPR004146">
    <property type="entry name" value="DC1"/>
</dbReference>
<evidence type="ECO:0000313" key="5">
    <source>
        <dbReference type="Proteomes" id="UP001174677"/>
    </source>
</evidence>
<dbReference type="EMBL" id="JARPOI010000006">
    <property type="protein sequence ID" value="KAJ9178417.1"/>
    <property type="molecule type" value="Genomic_DNA"/>
</dbReference>
<dbReference type="SUPFAM" id="SSF57889">
    <property type="entry name" value="Cysteine-rich domain"/>
    <property type="match status" value="1"/>
</dbReference>
<dbReference type="Pfam" id="PF03107">
    <property type="entry name" value="C1_2"/>
    <property type="match status" value="3"/>
</dbReference>